<name>A0A1L9SJM1_9EURO</name>
<accession>A0A1L9SJM1</accession>
<feature type="region of interest" description="Disordered" evidence="1">
    <location>
        <begin position="92"/>
        <end position="111"/>
    </location>
</feature>
<dbReference type="Proteomes" id="UP000184188">
    <property type="component" value="Unassembled WGS sequence"/>
</dbReference>
<feature type="region of interest" description="Disordered" evidence="1">
    <location>
        <begin position="194"/>
        <end position="214"/>
    </location>
</feature>
<feature type="compositionally biased region" description="Polar residues" evidence="1">
    <location>
        <begin position="66"/>
        <end position="82"/>
    </location>
</feature>
<dbReference type="GO" id="GO:0005634">
    <property type="term" value="C:nucleus"/>
    <property type="evidence" value="ECO:0007669"/>
    <property type="project" value="TreeGrafter"/>
</dbReference>
<dbReference type="VEuPathDB" id="FungiDB:ASPZODRAFT_130892"/>
<dbReference type="OrthoDB" id="1714508at2759"/>
<organism evidence="2 3">
    <name type="scientific">Penicilliopsis zonata CBS 506.65</name>
    <dbReference type="NCBI Taxonomy" id="1073090"/>
    <lineage>
        <taxon>Eukaryota</taxon>
        <taxon>Fungi</taxon>
        <taxon>Dikarya</taxon>
        <taxon>Ascomycota</taxon>
        <taxon>Pezizomycotina</taxon>
        <taxon>Eurotiomycetes</taxon>
        <taxon>Eurotiomycetidae</taxon>
        <taxon>Eurotiales</taxon>
        <taxon>Aspergillaceae</taxon>
        <taxon>Penicilliopsis</taxon>
    </lineage>
</organism>
<protein>
    <recommendedName>
        <fullName evidence="4">HCNGP-like protein</fullName>
    </recommendedName>
</protein>
<evidence type="ECO:0000313" key="2">
    <source>
        <dbReference type="EMBL" id="OJJ47432.1"/>
    </source>
</evidence>
<dbReference type="GO" id="GO:0006355">
    <property type="term" value="P:regulation of DNA-templated transcription"/>
    <property type="evidence" value="ECO:0007669"/>
    <property type="project" value="InterPro"/>
</dbReference>
<evidence type="ECO:0000313" key="3">
    <source>
        <dbReference type="Proteomes" id="UP000184188"/>
    </source>
</evidence>
<feature type="region of interest" description="Disordered" evidence="1">
    <location>
        <begin position="1"/>
        <end position="86"/>
    </location>
</feature>
<dbReference type="RefSeq" id="XP_022581942.1">
    <property type="nucleotide sequence ID" value="XM_022722622.1"/>
</dbReference>
<dbReference type="PANTHER" id="PTHR13464:SF0">
    <property type="entry name" value="SAP30-BINDING PROTEIN"/>
    <property type="match status" value="1"/>
</dbReference>
<dbReference type="Pfam" id="PF07818">
    <property type="entry name" value="HCNGP"/>
    <property type="match status" value="1"/>
</dbReference>
<reference evidence="3" key="1">
    <citation type="journal article" date="2017" name="Genome Biol.">
        <title>Comparative genomics reveals high biological diversity and specific adaptations in the industrially and medically important fungal genus Aspergillus.</title>
        <authorList>
            <person name="de Vries R.P."/>
            <person name="Riley R."/>
            <person name="Wiebenga A."/>
            <person name="Aguilar-Osorio G."/>
            <person name="Amillis S."/>
            <person name="Uchima C.A."/>
            <person name="Anderluh G."/>
            <person name="Asadollahi M."/>
            <person name="Askin M."/>
            <person name="Barry K."/>
            <person name="Battaglia E."/>
            <person name="Bayram O."/>
            <person name="Benocci T."/>
            <person name="Braus-Stromeyer S.A."/>
            <person name="Caldana C."/>
            <person name="Canovas D."/>
            <person name="Cerqueira G.C."/>
            <person name="Chen F."/>
            <person name="Chen W."/>
            <person name="Choi C."/>
            <person name="Clum A."/>
            <person name="Dos Santos R.A."/>
            <person name="Damasio A.R."/>
            <person name="Diallinas G."/>
            <person name="Emri T."/>
            <person name="Fekete E."/>
            <person name="Flipphi M."/>
            <person name="Freyberg S."/>
            <person name="Gallo A."/>
            <person name="Gournas C."/>
            <person name="Habgood R."/>
            <person name="Hainaut M."/>
            <person name="Harispe M.L."/>
            <person name="Henrissat B."/>
            <person name="Hilden K.S."/>
            <person name="Hope R."/>
            <person name="Hossain A."/>
            <person name="Karabika E."/>
            <person name="Karaffa L."/>
            <person name="Karanyi Z."/>
            <person name="Krasevec N."/>
            <person name="Kuo A."/>
            <person name="Kusch H."/>
            <person name="LaButti K."/>
            <person name="Lagendijk E.L."/>
            <person name="Lapidus A."/>
            <person name="Levasseur A."/>
            <person name="Lindquist E."/>
            <person name="Lipzen A."/>
            <person name="Logrieco A.F."/>
            <person name="MacCabe A."/>
            <person name="Maekelae M.R."/>
            <person name="Malavazi I."/>
            <person name="Melin P."/>
            <person name="Meyer V."/>
            <person name="Mielnichuk N."/>
            <person name="Miskei M."/>
            <person name="Molnar A.P."/>
            <person name="Mule G."/>
            <person name="Ngan C.Y."/>
            <person name="Orejas M."/>
            <person name="Orosz E."/>
            <person name="Ouedraogo J.P."/>
            <person name="Overkamp K.M."/>
            <person name="Park H.-S."/>
            <person name="Perrone G."/>
            <person name="Piumi F."/>
            <person name="Punt P.J."/>
            <person name="Ram A.F."/>
            <person name="Ramon A."/>
            <person name="Rauscher S."/>
            <person name="Record E."/>
            <person name="Riano-Pachon D.M."/>
            <person name="Robert V."/>
            <person name="Roehrig J."/>
            <person name="Ruller R."/>
            <person name="Salamov A."/>
            <person name="Salih N.S."/>
            <person name="Samson R.A."/>
            <person name="Sandor E."/>
            <person name="Sanguinetti M."/>
            <person name="Schuetze T."/>
            <person name="Sepcic K."/>
            <person name="Shelest E."/>
            <person name="Sherlock G."/>
            <person name="Sophianopoulou V."/>
            <person name="Squina F.M."/>
            <person name="Sun H."/>
            <person name="Susca A."/>
            <person name="Todd R.B."/>
            <person name="Tsang A."/>
            <person name="Unkles S.E."/>
            <person name="van de Wiele N."/>
            <person name="van Rossen-Uffink D."/>
            <person name="Oliveira J.V."/>
            <person name="Vesth T.C."/>
            <person name="Visser J."/>
            <person name="Yu J.-H."/>
            <person name="Zhou M."/>
            <person name="Andersen M.R."/>
            <person name="Archer D.B."/>
            <person name="Baker S.E."/>
            <person name="Benoit I."/>
            <person name="Brakhage A.A."/>
            <person name="Braus G.H."/>
            <person name="Fischer R."/>
            <person name="Frisvad J.C."/>
            <person name="Goldman G.H."/>
            <person name="Houbraken J."/>
            <person name="Oakley B."/>
            <person name="Pocsi I."/>
            <person name="Scazzocchio C."/>
            <person name="Seiboth B."/>
            <person name="vanKuyk P.A."/>
            <person name="Wortman J."/>
            <person name="Dyer P.S."/>
            <person name="Grigoriev I.V."/>
        </authorList>
    </citation>
    <scope>NUCLEOTIDE SEQUENCE [LARGE SCALE GENOMIC DNA]</scope>
    <source>
        <strain evidence="3">CBS 506.65</strain>
    </source>
</reference>
<evidence type="ECO:0000256" key="1">
    <source>
        <dbReference type="SAM" id="MobiDB-lite"/>
    </source>
</evidence>
<dbReference type="InterPro" id="IPR012479">
    <property type="entry name" value="SAP30BP"/>
</dbReference>
<keyword evidence="3" id="KW-1185">Reference proteome</keyword>
<dbReference type="AlphaFoldDB" id="A0A1L9SJM1"/>
<gene>
    <name evidence="2" type="ORF">ASPZODRAFT_130892</name>
</gene>
<dbReference type="GeneID" id="34609087"/>
<proteinExistence type="predicted"/>
<feature type="compositionally biased region" description="Pro residues" evidence="1">
    <location>
        <begin position="93"/>
        <end position="108"/>
    </location>
</feature>
<dbReference type="EMBL" id="KV878340">
    <property type="protein sequence ID" value="OJJ47432.1"/>
    <property type="molecule type" value="Genomic_DNA"/>
</dbReference>
<dbReference type="PANTHER" id="PTHR13464">
    <property type="entry name" value="TRANSCRIPTIONAL REGULATOR PROTEIN HCNGP"/>
    <property type="match status" value="1"/>
</dbReference>
<sequence>MLGLGAYQSSSEDDTEDQVSLPRSEREKKGLIITESSKGLERERNTITHAEPSGPVLGPLHAEESSVISSGPSYNSTRSPTSDRALIQDLTLPPVPDLNIPPSPPGSPNPAANAKIEHFLSLKTKGVHFNEKLAGSTSLRNPSLLKKLMSHAGITDSAQYNTSMPLEIWDPAGLPTWGFKEELFKSQKNIRQKTEEQRLTGQRDSIKFVSSGHT</sequence>
<dbReference type="STRING" id="1073090.A0A1L9SJM1"/>
<evidence type="ECO:0008006" key="4">
    <source>
        <dbReference type="Google" id="ProtNLM"/>
    </source>
</evidence>